<feature type="region of interest" description="Disordered" evidence="1">
    <location>
        <begin position="1"/>
        <end position="29"/>
    </location>
</feature>
<keyword evidence="5" id="KW-1185">Reference proteome</keyword>
<dbReference type="RefSeq" id="WP_101397028.1">
    <property type="nucleotide sequence ID" value="NZ_PJNE01000001.1"/>
</dbReference>
<evidence type="ECO:0000313" key="4">
    <source>
        <dbReference type="EMBL" id="PKW28384.1"/>
    </source>
</evidence>
<dbReference type="InterPro" id="IPR012336">
    <property type="entry name" value="Thioredoxin-like_fold"/>
</dbReference>
<dbReference type="Proteomes" id="UP000233781">
    <property type="component" value="Unassembled WGS sequence"/>
</dbReference>
<dbReference type="EMBL" id="PJNE01000001">
    <property type="protein sequence ID" value="PKW28384.1"/>
    <property type="molecule type" value="Genomic_DNA"/>
</dbReference>
<comment type="caution">
    <text evidence="4">The sequence shown here is derived from an EMBL/GenBank/DDBJ whole genome shotgun (WGS) entry which is preliminary data.</text>
</comment>
<keyword evidence="2" id="KW-0812">Transmembrane</keyword>
<name>A0A2N3YNG8_9MICO</name>
<accession>A0A2N3YNG8</accession>
<keyword evidence="2" id="KW-0472">Membrane</keyword>
<dbReference type="GO" id="GO:0016853">
    <property type="term" value="F:isomerase activity"/>
    <property type="evidence" value="ECO:0007669"/>
    <property type="project" value="UniProtKB-KW"/>
</dbReference>
<keyword evidence="2" id="KW-1133">Transmembrane helix</keyword>
<sequence>MAKNTTTRGKAPASARQAKIQAAQRSGGGGGANKIVVATVVLVVAIIAVVAGVVWAQANQKNAITGGGNALPPGVTALGAGYPAFPDVTPAAGAPTLDLYEDFQCPACKAFEDQLGSTVESLAEAGKLKLVYHVKNFLDDNLRNDWSTKAANAAFCAADAGKFQAFHDQAYAHQPSEGDGFTDAQLKGFAQASGISGAALTTWQQCYDAGKYVDYVNSVETKSFADGVRGTPTLKLAGKELDLQQVGTPELFTQAVQNATK</sequence>
<dbReference type="CDD" id="cd02972">
    <property type="entry name" value="DsbA_family"/>
    <property type="match status" value="1"/>
</dbReference>
<feature type="transmembrane region" description="Helical" evidence="2">
    <location>
        <begin position="35"/>
        <end position="56"/>
    </location>
</feature>
<evidence type="ECO:0000256" key="1">
    <source>
        <dbReference type="SAM" id="MobiDB-lite"/>
    </source>
</evidence>
<evidence type="ECO:0000259" key="3">
    <source>
        <dbReference type="Pfam" id="PF13462"/>
    </source>
</evidence>
<feature type="domain" description="Thioredoxin-like fold" evidence="3">
    <location>
        <begin position="95"/>
        <end position="243"/>
    </location>
</feature>
<dbReference type="AlphaFoldDB" id="A0A2N3YNG8"/>
<keyword evidence="4" id="KW-0413">Isomerase</keyword>
<proteinExistence type="predicted"/>
<dbReference type="SUPFAM" id="SSF52833">
    <property type="entry name" value="Thioredoxin-like"/>
    <property type="match status" value="1"/>
</dbReference>
<dbReference type="OrthoDB" id="117402at2"/>
<evidence type="ECO:0000313" key="5">
    <source>
        <dbReference type="Proteomes" id="UP000233781"/>
    </source>
</evidence>
<gene>
    <name evidence="4" type="ORF">ATL31_3250</name>
</gene>
<organism evidence="4 5">
    <name type="scientific">Phycicoccus duodecadis</name>
    <dbReference type="NCBI Taxonomy" id="173053"/>
    <lineage>
        <taxon>Bacteria</taxon>
        <taxon>Bacillati</taxon>
        <taxon>Actinomycetota</taxon>
        <taxon>Actinomycetes</taxon>
        <taxon>Micrococcales</taxon>
        <taxon>Intrasporangiaceae</taxon>
        <taxon>Phycicoccus</taxon>
    </lineage>
</organism>
<dbReference type="InterPro" id="IPR036249">
    <property type="entry name" value="Thioredoxin-like_sf"/>
</dbReference>
<dbReference type="Pfam" id="PF13462">
    <property type="entry name" value="Thioredoxin_4"/>
    <property type="match status" value="1"/>
</dbReference>
<evidence type="ECO:0000256" key="2">
    <source>
        <dbReference type="SAM" id="Phobius"/>
    </source>
</evidence>
<protein>
    <submittedName>
        <fullName evidence="4">Protein-disulfide isomerase</fullName>
    </submittedName>
</protein>
<reference evidence="4 5" key="1">
    <citation type="submission" date="2017-12" db="EMBL/GenBank/DDBJ databases">
        <title>Sequencing the genomes of 1000 Actinobacteria strains.</title>
        <authorList>
            <person name="Klenk H.-P."/>
        </authorList>
    </citation>
    <scope>NUCLEOTIDE SEQUENCE [LARGE SCALE GENOMIC DNA]</scope>
    <source>
        <strain evidence="4 5">DSM 12806</strain>
    </source>
</reference>
<dbReference type="Gene3D" id="3.40.30.10">
    <property type="entry name" value="Glutaredoxin"/>
    <property type="match status" value="1"/>
</dbReference>